<dbReference type="RefSeq" id="WP_073070757.1">
    <property type="nucleotide sequence ID" value="NZ_FQXN01000001.1"/>
</dbReference>
<dbReference type="PANTHER" id="PTHR42850">
    <property type="entry name" value="METALLOPHOSPHOESTERASE"/>
    <property type="match status" value="1"/>
</dbReference>
<dbReference type="GO" id="GO:0008803">
    <property type="term" value="F:bis(5'-nucleosyl)-tetraphosphatase (symmetrical) activity"/>
    <property type="evidence" value="ECO:0007669"/>
    <property type="project" value="TreeGrafter"/>
</dbReference>
<dbReference type="OrthoDB" id="384253at2"/>
<dbReference type="InterPro" id="IPR029052">
    <property type="entry name" value="Metallo-depent_PP-like"/>
</dbReference>
<gene>
    <name evidence="2" type="ORF">SAMN02745199_0008</name>
</gene>
<dbReference type="InterPro" id="IPR050126">
    <property type="entry name" value="Ap4A_hydrolase"/>
</dbReference>
<dbReference type="Gene3D" id="3.60.21.10">
    <property type="match status" value="1"/>
</dbReference>
<dbReference type="STRING" id="1123380.SAMN02745199_0008"/>
<evidence type="ECO:0000313" key="2">
    <source>
        <dbReference type="EMBL" id="SHH14812.1"/>
    </source>
</evidence>
<dbReference type="CDD" id="cd00144">
    <property type="entry name" value="MPP_PPP_family"/>
    <property type="match status" value="1"/>
</dbReference>
<dbReference type="GO" id="GO:0005737">
    <property type="term" value="C:cytoplasm"/>
    <property type="evidence" value="ECO:0007669"/>
    <property type="project" value="TreeGrafter"/>
</dbReference>
<sequence>MLYVIGDIHGCFDDLIKIIDQIEDNSKIIFLGDYIDRGPKSKEVVDLVKDLKNAVPLMGNHEDMLIRYFNGYSSSWLHPNNGGYATIKSFGSPEKVITYLDFFTSLRFLHLENIMGVNILFSHGNINPKFPVKEILGIKTYDEYYEKIQEKLISFNETNIWERNIFEKPTGNYVVVHGHTPFNSVFLNRYKNKIFEINIDTGAVYGGCLTALKIPYTDDEIKKDTTIYQISSKSKVSSRPLCSLEDLFRRNNFE</sequence>
<dbReference type="PANTHER" id="PTHR42850:SF4">
    <property type="entry name" value="ZINC-DEPENDENT ENDOPOLYPHOSPHATASE"/>
    <property type="match status" value="1"/>
</dbReference>
<feature type="domain" description="Calcineurin-like phosphoesterase" evidence="1">
    <location>
        <begin position="3"/>
        <end position="189"/>
    </location>
</feature>
<dbReference type="InterPro" id="IPR004843">
    <property type="entry name" value="Calcineurin-like_PHP"/>
</dbReference>
<protein>
    <submittedName>
        <fullName evidence="2">Serine/threonine protein phosphatase 1</fullName>
    </submittedName>
</protein>
<name>A0A1M5QL08_9BACT</name>
<dbReference type="EMBL" id="FQXN01000001">
    <property type="protein sequence ID" value="SHH14812.1"/>
    <property type="molecule type" value="Genomic_DNA"/>
</dbReference>
<dbReference type="GO" id="GO:0016791">
    <property type="term" value="F:phosphatase activity"/>
    <property type="evidence" value="ECO:0007669"/>
    <property type="project" value="TreeGrafter"/>
</dbReference>
<dbReference type="Pfam" id="PF00149">
    <property type="entry name" value="Metallophos"/>
    <property type="match status" value="1"/>
</dbReference>
<evidence type="ECO:0000259" key="1">
    <source>
        <dbReference type="Pfam" id="PF00149"/>
    </source>
</evidence>
<proteinExistence type="predicted"/>
<dbReference type="GO" id="GO:0110154">
    <property type="term" value="P:RNA decapping"/>
    <property type="evidence" value="ECO:0007669"/>
    <property type="project" value="TreeGrafter"/>
</dbReference>
<dbReference type="AlphaFoldDB" id="A0A1M5QL08"/>
<dbReference type="PRINTS" id="PR00114">
    <property type="entry name" value="STPHPHTASE"/>
</dbReference>
<dbReference type="SUPFAM" id="SSF56300">
    <property type="entry name" value="Metallo-dependent phosphatases"/>
    <property type="match status" value="1"/>
</dbReference>
<dbReference type="Proteomes" id="UP000242592">
    <property type="component" value="Unassembled WGS sequence"/>
</dbReference>
<dbReference type="InterPro" id="IPR006186">
    <property type="entry name" value="Ser/Thr-sp_prot-phosphatase"/>
</dbReference>
<keyword evidence="3" id="KW-1185">Reference proteome</keyword>
<reference evidence="3" key="1">
    <citation type="submission" date="2016-11" db="EMBL/GenBank/DDBJ databases">
        <authorList>
            <person name="Varghese N."/>
            <person name="Submissions S."/>
        </authorList>
    </citation>
    <scope>NUCLEOTIDE SEQUENCE [LARGE SCALE GENOMIC DNA]</scope>
    <source>
        <strain evidence="3">DSM 15807</strain>
    </source>
</reference>
<accession>A0A1M5QL08</accession>
<evidence type="ECO:0000313" key="3">
    <source>
        <dbReference type="Proteomes" id="UP000242592"/>
    </source>
</evidence>
<organism evidence="2 3">
    <name type="scientific">Thermosipho atlanticus DSM 15807</name>
    <dbReference type="NCBI Taxonomy" id="1123380"/>
    <lineage>
        <taxon>Bacteria</taxon>
        <taxon>Thermotogati</taxon>
        <taxon>Thermotogota</taxon>
        <taxon>Thermotogae</taxon>
        <taxon>Thermotogales</taxon>
        <taxon>Fervidobacteriaceae</taxon>
        <taxon>Thermosipho</taxon>
    </lineage>
</organism>